<evidence type="ECO:0000256" key="12">
    <source>
        <dbReference type="ARBA" id="ARBA00022842"/>
    </source>
</evidence>
<dbReference type="Pfam" id="PF00689">
    <property type="entry name" value="Cation_ATPase_C"/>
    <property type="match status" value="1"/>
</dbReference>
<evidence type="ECO:0000256" key="4">
    <source>
        <dbReference type="ARBA" id="ARBA00012786"/>
    </source>
</evidence>
<keyword evidence="6" id="KW-1003">Cell membrane</keyword>
<dbReference type="InterPro" id="IPR006415">
    <property type="entry name" value="P-type_ATPase_IIIB"/>
</dbReference>
<keyword evidence="8" id="KW-0597">Phosphoprotein</keyword>
<dbReference type="SFLD" id="SFLDG00002">
    <property type="entry name" value="C1.7:_P-type_atpase_like"/>
    <property type="match status" value="1"/>
</dbReference>
<evidence type="ECO:0000256" key="15">
    <source>
        <dbReference type="ARBA" id="ARBA00023136"/>
    </source>
</evidence>
<evidence type="ECO:0000256" key="16">
    <source>
        <dbReference type="ARBA" id="ARBA00029806"/>
    </source>
</evidence>
<proteinExistence type="inferred from homology"/>
<feature type="transmembrane region" description="Helical" evidence="18">
    <location>
        <begin position="234"/>
        <end position="252"/>
    </location>
</feature>
<dbReference type="EMBL" id="LCKX01000021">
    <property type="protein sequence ID" value="KKU06848.1"/>
    <property type="molecule type" value="Genomic_DNA"/>
</dbReference>
<evidence type="ECO:0000256" key="6">
    <source>
        <dbReference type="ARBA" id="ARBA00022475"/>
    </source>
</evidence>
<dbReference type="SUPFAM" id="SSF81665">
    <property type="entry name" value="Calcium ATPase, transmembrane domain M"/>
    <property type="match status" value="1"/>
</dbReference>
<dbReference type="EC" id="7.2.2.14" evidence="4"/>
<dbReference type="Gene3D" id="2.70.150.10">
    <property type="entry name" value="Calcium-transporting ATPase, cytoplasmic transduction domain A"/>
    <property type="match status" value="1"/>
</dbReference>
<reference evidence="20 21" key="1">
    <citation type="journal article" date="2015" name="Nature">
        <title>rRNA introns, odd ribosomes, and small enigmatic genomes across a large radiation of phyla.</title>
        <authorList>
            <person name="Brown C.T."/>
            <person name="Hug L.A."/>
            <person name="Thomas B.C."/>
            <person name="Sharon I."/>
            <person name="Castelle C.J."/>
            <person name="Singh A."/>
            <person name="Wilkins M.J."/>
            <person name="Williams K.H."/>
            <person name="Banfield J.F."/>
        </authorList>
    </citation>
    <scope>NUCLEOTIDE SEQUENCE [LARGE SCALE GENOMIC DNA]</scope>
</reference>
<dbReference type="SMART" id="SM00831">
    <property type="entry name" value="Cation_ATPase_N"/>
    <property type="match status" value="1"/>
</dbReference>
<dbReference type="InterPro" id="IPR023298">
    <property type="entry name" value="ATPase_P-typ_TM_dom_sf"/>
</dbReference>
<dbReference type="InterPro" id="IPR008250">
    <property type="entry name" value="ATPase_P-typ_transduc_dom_A_sf"/>
</dbReference>
<sequence>MLEHYQKMPLEEILKTLNANEKGLTNEEAKRRLKQYGPNELIKKKRQNTILKFLSYFKNPLIIILLIAAAVSGVMGEIQNFVIIISMVLLGVTLNFYQEHKSNKAAEKIAKRLAVRAGVLRDDVKKELFTHCLVPGDVVLLSAGDIIPADGCLIEADDFFVNEAALTGESFPVEKIIQDMEPNQGVVFSGTNVVSGFARYVVVRTGARTEYGMLARELNAPDEINAFEIGINNFGMLIIKMIVGVVLVILLINALRHKDLLDSLIFALAVAVGLTPELLPMIMSVNMAKGSIKMAKNGVIVKRQSAIPDFGSMDVLCTDKTGTLTEDKITLVKHLDVHGNPSEDPLRYAYINGAFETGIRSVLDHAILAYKHLSIGDLKKIDEIPYDFLRKRSSIIYEEDGARKMTTKGAPEELFKICTSYEIEGKHAELTESKRKECNALYEKLSADGFRVLAVATKNIKKIQSSYAARDEHEMTLTGFVAFYDPPKESARETLIFMKQHGVDIKILTGDSPLVTRKICEDLGMEIKGVVLGDEMDINTMSDAAIAHKAEHANIFARLSPNQKERLIMALRAQGLVVGYLGDGINDALSLKAADVGISVSNAVDVAKETADIILMKKSLRELMEGVLEGRKTFGNTMKYLMMGLSSNFGNMLSMIGAALYLPFFPMLPGQILLNNFLYDFSQLSIPLDCVDKTYLKKPKHWDIKFVRNFMYVFGPVSSLFDLITFYLLYSVFHLQSSTFQAGWFIESLATQILVIYVIRTR</sequence>
<gene>
    <name evidence="20" type="ORF">UX10_C0021G0024</name>
</gene>
<comment type="similarity">
    <text evidence="3">Belongs to the cation transport ATPase (P-type) (TC 3.A.3) family. Type IIIB subfamily.</text>
</comment>
<dbReference type="SFLD" id="SFLDF00027">
    <property type="entry name" value="p-type_atpase"/>
    <property type="match status" value="1"/>
</dbReference>
<evidence type="ECO:0000256" key="2">
    <source>
        <dbReference type="ARBA" id="ARBA00004429"/>
    </source>
</evidence>
<evidence type="ECO:0000256" key="9">
    <source>
        <dbReference type="ARBA" id="ARBA00022692"/>
    </source>
</evidence>
<keyword evidence="15 18" id="KW-0472">Membrane</keyword>
<feature type="transmembrane region" description="Helical" evidence="18">
    <location>
        <begin position="709"/>
        <end position="730"/>
    </location>
</feature>
<dbReference type="InterPro" id="IPR023299">
    <property type="entry name" value="ATPase_P-typ_cyto_dom_N"/>
</dbReference>
<dbReference type="InterPro" id="IPR036412">
    <property type="entry name" value="HAD-like_sf"/>
</dbReference>
<dbReference type="InterPro" id="IPR004014">
    <property type="entry name" value="ATPase_P-typ_cation-transptr_N"/>
</dbReference>
<evidence type="ECO:0000256" key="1">
    <source>
        <dbReference type="ARBA" id="ARBA00003954"/>
    </source>
</evidence>
<keyword evidence="14 18" id="KW-1133">Transmembrane helix</keyword>
<comment type="function">
    <text evidence="1">Mediates magnesium influx to the cytosol.</text>
</comment>
<evidence type="ECO:0000256" key="5">
    <source>
        <dbReference type="ARBA" id="ARBA00013555"/>
    </source>
</evidence>
<dbReference type="SFLD" id="SFLDS00003">
    <property type="entry name" value="Haloacid_Dehalogenase"/>
    <property type="match status" value="1"/>
</dbReference>
<dbReference type="InterPro" id="IPR006068">
    <property type="entry name" value="ATPase_P-typ_cation-transptr_C"/>
</dbReference>
<dbReference type="Pfam" id="PF00690">
    <property type="entry name" value="Cation_ATPase_N"/>
    <property type="match status" value="1"/>
</dbReference>
<feature type="non-terminal residue" evidence="20">
    <location>
        <position position="762"/>
    </location>
</feature>
<feature type="transmembrane region" description="Helical" evidence="18">
    <location>
        <begin position="53"/>
        <end position="72"/>
    </location>
</feature>
<dbReference type="SUPFAM" id="SSF56784">
    <property type="entry name" value="HAD-like"/>
    <property type="match status" value="1"/>
</dbReference>
<evidence type="ECO:0000256" key="11">
    <source>
        <dbReference type="ARBA" id="ARBA00022840"/>
    </source>
</evidence>
<dbReference type="InterPro" id="IPR023214">
    <property type="entry name" value="HAD_sf"/>
</dbReference>
<dbReference type="PRINTS" id="PR01836">
    <property type="entry name" value="MGATPASE"/>
</dbReference>
<dbReference type="InterPro" id="IPR018303">
    <property type="entry name" value="ATPase_P-typ_P_site"/>
</dbReference>
<dbReference type="SUPFAM" id="SSF81653">
    <property type="entry name" value="Calcium ATPase, transduction domain A"/>
    <property type="match status" value="1"/>
</dbReference>
<dbReference type="Proteomes" id="UP000033999">
    <property type="component" value="Unassembled WGS sequence"/>
</dbReference>
<keyword evidence="9 18" id="KW-0812">Transmembrane</keyword>
<feature type="domain" description="Cation-transporting P-type ATPase N-terminal" evidence="19">
    <location>
        <begin position="4"/>
        <end position="77"/>
    </location>
</feature>
<comment type="catalytic activity">
    <reaction evidence="17">
        <text>Mg(2+)(out) + ATP + H2O = Mg(2+)(in) + ADP + phosphate + H(+)</text>
        <dbReference type="Rhea" id="RHEA:10260"/>
        <dbReference type="ChEBI" id="CHEBI:15377"/>
        <dbReference type="ChEBI" id="CHEBI:15378"/>
        <dbReference type="ChEBI" id="CHEBI:18420"/>
        <dbReference type="ChEBI" id="CHEBI:30616"/>
        <dbReference type="ChEBI" id="CHEBI:43474"/>
        <dbReference type="ChEBI" id="CHEBI:456216"/>
        <dbReference type="EC" id="7.2.2.14"/>
    </reaction>
</comment>
<feature type="transmembrane region" description="Helical" evidence="18">
    <location>
        <begin position="78"/>
        <end position="97"/>
    </location>
</feature>
<dbReference type="NCBIfam" id="TIGR01494">
    <property type="entry name" value="ATPase_P-type"/>
    <property type="match status" value="2"/>
</dbReference>
<dbReference type="GO" id="GO:0005524">
    <property type="term" value="F:ATP binding"/>
    <property type="evidence" value="ECO:0007669"/>
    <property type="project" value="UniProtKB-KW"/>
</dbReference>
<organism evidence="20 21">
    <name type="scientific">Candidatus Magasanikbacteria bacterium GW2011_GWA2_45_39</name>
    <dbReference type="NCBI Taxonomy" id="1619041"/>
    <lineage>
        <taxon>Bacteria</taxon>
        <taxon>Candidatus Magasanikiibacteriota</taxon>
    </lineage>
</organism>
<evidence type="ECO:0000313" key="20">
    <source>
        <dbReference type="EMBL" id="KKU06848.1"/>
    </source>
</evidence>
<dbReference type="PANTHER" id="PTHR42861">
    <property type="entry name" value="CALCIUM-TRANSPORTING ATPASE"/>
    <property type="match status" value="1"/>
</dbReference>
<evidence type="ECO:0000256" key="3">
    <source>
        <dbReference type="ARBA" id="ARBA00008746"/>
    </source>
</evidence>
<evidence type="ECO:0000313" key="21">
    <source>
        <dbReference type="Proteomes" id="UP000033999"/>
    </source>
</evidence>
<evidence type="ECO:0000259" key="19">
    <source>
        <dbReference type="SMART" id="SM00831"/>
    </source>
</evidence>
<dbReference type="NCBIfam" id="TIGR01524">
    <property type="entry name" value="ATPase-IIIB_Mg"/>
    <property type="match status" value="1"/>
</dbReference>
<keyword evidence="11" id="KW-0067">ATP-binding</keyword>
<keyword evidence="13" id="KW-1278">Translocase</keyword>
<evidence type="ECO:0000256" key="17">
    <source>
        <dbReference type="ARBA" id="ARBA00047295"/>
    </source>
</evidence>
<dbReference type="Gene3D" id="3.40.50.1000">
    <property type="entry name" value="HAD superfamily/HAD-like"/>
    <property type="match status" value="1"/>
</dbReference>
<evidence type="ECO:0000256" key="7">
    <source>
        <dbReference type="ARBA" id="ARBA00022519"/>
    </source>
</evidence>
<evidence type="ECO:0000256" key="18">
    <source>
        <dbReference type="SAM" id="Phobius"/>
    </source>
</evidence>
<dbReference type="AlphaFoldDB" id="A0A0G1PN51"/>
<dbReference type="InterPro" id="IPR044492">
    <property type="entry name" value="P_typ_ATPase_HD_dom"/>
</dbReference>
<keyword evidence="12" id="KW-0460">Magnesium</keyword>
<dbReference type="GO" id="GO:0016887">
    <property type="term" value="F:ATP hydrolysis activity"/>
    <property type="evidence" value="ECO:0007669"/>
    <property type="project" value="InterPro"/>
</dbReference>
<dbReference type="Gene3D" id="1.20.1110.10">
    <property type="entry name" value="Calcium-transporting ATPase, transmembrane domain"/>
    <property type="match status" value="1"/>
</dbReference>
<dbReference type="Pfam" id="PF00122">
    <property type="entry name" value="E1-E2_ATPase"/>
    <property type="match status" value="1"/>
</dbReference>
<dbReference type="Gene3D" id="3.40.1110.10">
    <property type="entry name" value="Calcium-transporting ATPase, cytoplasmic domain N"/>
    <property type="match status" value="1"/>
</dbReference>
<feature type="transmembrane region" description="Helical" evidence="18">
    <location>
        <begin position="264"/>
        <end position="285"/>
    </location>
</feature>
<comment type="subcellular location">
    <subcellularLocation>
        <location evidence="2">Cell inner membrane</location>
        <topology evidence="2">Multi-pass membrane protein</topology>
    </subcellularLocation>
</comment>
<dbReference type="GO" id="GO:0005886">
    <property type="term" value="C:plasma membrane"/>
    <property type="evidence" value="ECO:0007669"/>
    <property type="project" value="UniProtKB-SubCell"/>
</dbReference>
<feature type="transmembrane region" description="Helical" evidence="18">
    <location>
        <begin position="742"/>
        <end position="759"/>
    </location>
</feature>
<comment type="caution">
    <text evidence="20">The sequence shown here is derived from an EMBL/GenBank/DDBJ whole genome shotgun (WGS) entry which is preliminary data.</text>
</comment>
<keyword evidence="10" id="KW-0547">Nucleotide-binding</keyword>
<dbReference type="InterPro" id="IPR001757">
    <property type="entry name" value="P_typ_ATPase"/>
</dbReference>
<evidence type="ECO:0000256" key="10">
    <source>
        <dbReference type="ARBA" id="ARBA00022741"/>
    </source>
</evidence>
<dbReference type="Pfam" id="PF13246">
    <property type="entry name" value="Cation_ATPase"/>
    <property type="match status" value="1"/>
</dbReference>
<accession>A0A0G1PN51</accession>
<dbReference type="GO" id="GO:0015444">
    <property type="term" value="F:P-type magnesium transporter activity"/>
    <property type="evidence" value="ECO:0007669"/>
    <property type="project" value="UniProtKB-EC"/>
</dbReference>
<evidence type="ECO:0000256" key="8">
    <source>
        <dbReference type="ARBA" id="ARBA00022553"/>
    </source>
</evidence>
<protein>
    <recommendedName>
        <fullName evidence="5">Magnesium-transporting ATPase, P-type 1</fullName>
        <ecNumber evidence="4">7.2.2.14</ecNumber>
    </recommendedName>
    <alternativeName>
        <fullName evidence="16">Mg(2+) transport ATPase, P-type 1</fullName>
    </alternativeName>
</protein>
<evidence type="ECO:0000256" key="14">
    <source>
        <dbReference type="ARBA" id="ARBA00022989"/>
    </source>
</evidence>
<evidence type="ECO:0000256" key="13">
    <source>
        <dbReference type="ARBA" id="ARBA00022967"/>
    </source>
</evidence>
<keyword evidence="7" id="KW-0997">Cell inner membrane</keyword>
<dbReference type="PROSITE" id="PS00154">
    <property type="entry name" value="ATPASE_E1_E2"/>
    <property type="match status" value="1"/>
</dbReference>
<name>A0A0G1PN51_9BACT</name>
<dbReference type="InterPro" id="IPR059000">
    <property type="entry name" value="ATPase_P-type_domA"/>
</dbReference>